<gene>
    <name evidence="8" type="ORF">KK1_029699</name>
</gene>
<dbReference type="GO" id="GO:0005525">
    <property type="term" value="F:GTP binding"/>
    <property type="evidence" value="ECO:0007669"/>
    <property type="project" value="UniProtKB-KW"/>
</dbReference>
<dbReference type="SUPFAM" id="SSF52540">
    <property type="entry name" value="P-loop containing nucleoside triphosphate hydrolases"/>
    <property type="match status" value="1"/>
</dbReference>
<dbReference type="InterPro" id="IPR036543">
    <property type="entry name" value="Guanylate-bd_C_sf"/>
</dbReference>
<feature type="signal peptide" evidence="6">
    <location>
        <begin position="1"/>
        <end position="22"/>
    </location>
</feature>
<keyword evidence="5" id="KW-0812">Transmembrane</keyword>
<protein>
    <submittedName>
        <fullName evidence="8">Guanylate-binding protein 4</fullName>
    </submittedName>
</protein>
<dbReference type="EMBL" id="KQ483495">
    <property type="protein sequence ID" value="KYP48637.1"/>
    <property type="molecule type" value="Genomic_DNA"/>
</dbReference>
<keyword evidence="5" id="KW-0472">Membrane</keyword>
<feature type="domain" description="GB1/RHD3-type G" evidence="7">
    <location>
        <begin position="58"/>
        <end position="157"/>
    </location>
</feature>
<name>A0A151S1L6_CAJCA</name>
<evidence type="ECO:0000256" key="4">
    <source>
        <dbReference type="PROSITE-ProRule" id="PRU01052"/>
    </source>
</evidence>
<keyword evidence="1" id="KW-0547">Nucleotide-binding</keyword>
<keyword evidence="2" id="KW-0378">Hydrolase</keyword>
<dbReference type="PROSITE" id="PS51715">
    <property type="entry name" value="G_GB1_RHD3"/>
    <property type="match status" value="1"/>
</dbReference>
<dbReference type="STRING" id="3821.A0A151S1L6"/>
<dbReference type="SUPFAM" id="SSF48340">
    <property type="entry name" value="Interferon-induced guanylate-binding protein 1 (GBP1), C-terminal domain"/>
    <property type="match status" value="1"/>
</dbReference>
<comment type="similarity">
    <text evidence="4">Belongs to the TRAFAC class dynamin-like GTPase superfamily. GB1/RHD3 GTPase family.</text>
</comment>
<sequence length="676" mass="78021">MDSPLLLFLFLFLFLFLSPTPSFSIDNLHQAFPIVEPDPGHTKLRLSREGLEAIKRITNPIAAVAVIGPYRSGKSFLLNQLLSLSCYEGFGVGHMRDTKTKGIWVWGTPIDLDINGVRTSVFYLDTEGFESVGKSNVYDDRIFALATVMSSVLIYNLPETVSYYKFSYHETFLYQVSIYLVEIREADISRLSFAVELAEEFYGRVKVEIILRKEGDDQLHDKKHQSPKSNRNLERQTVELLVNFLYPSTENMILFLGPGQLVDLDIIMCTLLDADILTEGKTVQEMVDEALRRVPNIDGFQLHQVNQIRDSLAVMGDNSTAFSLPQPHLQRTKLCDMKDGELDQLYIKRRDQLKELVASIISPKIVQGKTLNGKEFVSFLEQILEALNKGEIPSTGSLVEVFNKNILEKCLKLYNEKMAKLVLPLPEESLQGAHDKSRDEVMQVFDQQHFGRHHAKKSVMQLDEEIQQVYKHVVLKNEYQSSKLCEGLYTRCEDIMDQLQVLKLPSLAKFNAGFLQCNRSFERECVGPSKTNYEQRMMKMLGKSRSLFIKEYNHRLFNWLVAFSLVMVVIGRFFIKFILIEIGAWALFIFLETYTRMFWSAEALYYNPVWHFIVATWETVVYSPVLDLDRWAIPLGVILSLFVLYWRCYGRKKYGSQWLLPLYRSNKNGPNRPRSD</sequence>
<evidence type="ECO:0000256" key="6">
    <source>
        <dbReference type="SAM" id="SignalP"/>
    </source>
</evidence>
<organism evidence="8 9">
    <name type="scientific">Cajanus cajan</name>
    <name type="common">Pigeon pea</name>
    <name type="synonym">Cajanus indicus</name>
    <dbReference type="NCBI Taxonomy" id="3821"/>
    <lineage>
        <taxon>Eukaryota</taxon>
        <taxon>Viridiplantae</taxon>
        <taxon>Streptophyta</taxon>
        <taxon>Embryophyta</taxon>
        <taxon>Tracheophyta</taxon>
        <taxon>Spermatophyta</taxon>
        <taxon>Magnoliopsida</taxon>
        <taxon>eudicotyledons</taxon>
        <taxon>Gunneridae</taxon>
        <taxon>Pentapetalae</taxon>
        <taxon>rosids</taxon>
        <taxon>fabids</taxon>
        <taxon>Fabales</taxon>
        <taxon>Fabaceae</taxon>
        <taxon>Papilionoideae</taxon>
        <taxon>50 kb inversion clade</taxon>
        <taxon>NPAAA clade</taxon>
        <taxon>indigoferoid/millettioid clade</taxon>
        <taxon>Phaseoleae</taxon>
        <taxon>Cajanus</taxon>
    </lineage>
</organism>
<evidence type="ECO:0000313" key="9">
    <source>
        <dbReference type="Proteomes" id="UP000075243"/>
    </source>
</evidence>
<feature type="chain" id="PRO_5007588240" evidence="6">
    <location>
        <begin position="23"/>
        <end position="676"/>
    </location>
</feature>
<keyword evidence="6" id="KW-0732">Signal</keyword>
<evidence type="ECO:0000256" key="5">
    <source>
        <dbReference type="SAM" id="Phobius"/>
    </source>
</evidence>
<dbReference type="InterPro" id="IPR003191">
    <property type="entry name" value="Guanylate-bd/ATL_C"/>
</dbReference>
<evidence type="ECO:0000259" key="7">
    <source>
        <dbReference type="PROSITE" id="PS51715"/>
    </source>
</evidence>
<feature type="transmembrane region" description="Helical" evidence="5">
    <location>
        <begin position="631"/>
        <end position="649"/>
    </location>
</feature>
<dbReference type="InterPro" id="IPR030386">
    <property type="entry name" value="G_GB1_RHD3_dom"/>
</dbReference>
<dbReference type="Proteomes" id="UP000075243">
    <property type="component" value="Unassembled WGS sequence"/>
</dbReference>
<dbReference type="AlphaFoldDB" id="A0A151S1L6"/>
<dbReference type="InterPro" id="IPR027417">
    <property type="entry name" value="P-loop_NTPase"/>
</dbReference>
<dbReference type="Gene3D" id="1.20.1000.10">
    <property type="entry name" value="Guanylate-binding protein, C-terminal domain"/>
    <property type="match status" value="1"/>
</dbReference>
<evidence type="ECO:0000313" key="8">
    <source>
        <dbReference type="EMBL" id="KYP48637.1"/>
    </source>
</evidence>
<keyword evidence="9" id="KW-1185">Reference proteome</keyword>
<dbReference type="OMA" id="DRQSGFR"/>
<keyword evidence="3" id="KW-0342">GTP-binding</keyword>
<dbReference type="GO" id="GO:0003924">
    <property type="term" value="F:GTPase activity"/>
    <property type="evidence" value="ECO:0007669"/>
    <property type="project" value="InterPro"/>
</dbReference>
<dbReference type="Gene3D" id="3.40.50.300">
    <property type="entry name" value="P-loop containing nucleotide triphosphate hydrolases"/>
    <property type="match status" value="1"/>
</dbReference>
<dbReference type="Pfam" id="PF02841">
    <property type="entry name" value="GBP_C"/>
    <property type="match status" value="1"/>
</dbReference>
<dbReference type="Pfam" id="PF02263">
    <property type="entry name" value="GBP"/>
    <property type="match status" value="1"/>
</dbReference>
<accession>A0A151S1L6</accession>
<reference evidence="8" key="1">
    <citation type="journal article" date="2012" name="Nat. Biotechnol.">
        <title>Draft genome sequence of pigeonpea (Cajanus cajan), an orphan legume crop of resource-poor farmers.</title>
        <authorList>
            <person name="Varshney R.K."/>
            <person name="Chen W."/>
            <person name="Li Y."/>
            <person name="Bharti A.K."/>
            <person name="Saxena R.K."/>
            <person name="Schlueter J.A."/>
            <person name="Donoghue M.T."/>
            <person name="Azam S."/>
            <person name="Fan G."/>
            <person name="Whaley A.M."/>
            <person name="Farmer A.D."/>
            <person name="Sheridan J."/>
            <person name="Iwata A."/>
            <person name="Tuteja R."/>
            <person name="Penmetsa R.V."/>
            <person name="Wu W."/>
            <person name="Upadhyaya H.D."/>
            <person name="Yang S.P."/>
            <person name="Shah T."/>
            <person name="Saxena K.B."/>
            <person name="Michael T."/>
            <person name="McCombie W.R."/>
            <person name="Yang B."/>
            <person name="Zhang G."/>
            <person name="Yang H."/>
            <person name="Wang J."/>
            <person name="Spillane C."/>
            <person name="Cook D.R."/>
            <person name="May G.D."/>
            <person name="Xu X."/>
            <person name="Jackson S.A."/>
        </authorList>
    </citation>
    <scope>NUCLEOTIDE SEQUENCE [LARGE SCALE GENOMIC DNA]</scope>
</reference>
<evidence type="ECO:0000256" key="2">
    <source>
        <dbReference type="ARBA" id="ARBA00022801"/>
    </source>
</evidence>
<dbReference type="InterPro" id="IPR015894">
    <property type="entry name" value="Guanylate-bd_N"/>
</dbReference>
<proteinExistence type="inferred from homology"/>
<keyword evidence="5" id="KW-1133">Transmembrane helix</keyword>
<evidence type="ECO:0000256" key="1">
    <source>
        <dbReference type="ARBA" id="ARBA00022741"/>
    </source>
</evidence>
<dbReference type="FunFam" id="1.20.1000.10:FF:000002">
    <property type="entry name" value="Guanylate-binding family protein"/>
    <property type="match status" value="1"/>
</dbReference>
<dbReference type="Gramene" id="C.cajan_30393.t">
    <property type="protein sequence ID" value="C.cajan_30393.t"/>
    <property type="gene ID" value="C.cajan_30393"/>
</dbReference>
<dbReference type="PANTHER" id="PTHR10751">
    <property type="entry name" value="GUANYLATE BINDING PROTEIN"/>
    <property type="match status" value="1"/>
</dbReference>
<evidence type="ECO:0000256" key="3">
    <source>
        <dbReference type="ARBA" id="ARBA00023134"/>
    </source>
</evidence>